<keyword evidence="2" id="KW-0067">ATP-binding</keyword>
<evidence type="ECO:0000313" key="5">
    <source>
        <dbReference type="Proteomes" id="UP000679848"/>
    </source>
</evidence>
<dbReference type="EMBL" id="AP023420">
    <property type="protein sequence ID" value="BCK83674.1"/>
    <property type="molecule type" value="Genomic_DNA"/>
</dbReference>
<dbReference type="KEGG" id="pfaa:MM59RIKEN_09930"/>
<organism evidence="4 5">
    <name type="scientific">Pusillibacter faecalis</name>
    <dbReference type="NCBI Taxonomy" id="2714358"/>
    <lineage>
        <taxon>Bacteria</taxon>
        <taxon>Bacillati</taxon>
        <taxon>Bacillota</taxon>
        <taxon>Clostridia</taxon>
        <taxon>Eubacteriales</taxon>
        <taxon>Oscillospiraceae</taxon>
        <taxon>Pusillibacter</taxon>
    </lineage>
</organism>
<dbReference type="PROSITE" id="PS50893">
    <property type="entry name" value="ABC_TRANSPORTER_2"/>
    <property type="match status" value="1"/>
</dbReference>
<dbReference type="PANTHER" id="PTHR43582:SF2">
    <property type="entry name" value="LINEARMYCIN RESISTANCE ATP-BINDING PROTEIN LNRL"/>
    <property type="match status" value="1"/>
</dbReference>
<dbReference type="AlphaFoldDB" id="A0A810Q6S0"/>
<dbReference type="Pfam" id="PF00005">
    <property type="entry name" value="ABC_tran"/>
    <property type="match status" value="1"/>
</dbReference>
<reference evidence="4" key="1">
    <citation type="submission" date="2020-09" db="EMBL/GenBank/DDBJ databases">
        <title>New species isolated from human feces.</title>
        <authorList>
            <person name="Kitahara M."/>
            <person name="Shigeno Y."/>
            <person name="Shime M."/>
            <person name="Matsumoto Y."/>
            <person name="Nakamura S."/>
            <person name="Motooka D."/>
            <person name="Fukuoka S."/>
            <person name="Nishikawa H."/>
            <person name="Benno Y."/>
        </authorList>
    </citation>
    <scope>NUCLEOTIDE SEQUENCE</scope>
    <source>
        <strain evidence="4">MM59</strain>
    </source>
</reference>
<dbReference type="RefSeq" id="WP_213543649.1">
    <property type="nucleotide sequence ID" value="NZ_AP023420.1"/>
</dbReference>
<dbReference type="InterPro" id="IPR003593">
    <property type="entry name" value="AAA+_ATPase"/>
</dbReference>
<feature type="domain" description="ABC transporter" evidence="3">
    <location>
        <begin position="5"/>
        <end position="235"/>
    </location>
</feature>
<protein>
    <submittedName>
        <fullName evidence="4">ABC transporter ATPase</fullName>
    </submittedName>
</protein>
<evidence type="ECO:0000256" key="1">
    <source>
        <dbReference type="ARBA" id="ARBA00022741"/>
    </source>
</evidence>
<dbReference type="Proteomes" id="UP000679848">
    <property type="component" value="Chromosome"/>
</dbReference>
<proteinExistence type="predicted"/>
<dbReference type="SMART" id="SM00382">
    <property type="entry name" value="AAA"/>
    <property type="match status" value="1"/>
</dbReference>
<dbReference type="InterPro" id="IPR027417">
    <property type="entry name" value="P-loop_NTPase"/>
</dbReference>
<evidence type="ECO:0000313" key="4">
    <source>
        <dbReference type="EMBL" id="BCK83674.1"/>
    </source>
</evidence>
<keyword evidence="1" id="KW-0547">Nucleotide-binding</keyword>
<dbReference type="GO" id="GO:0016887">
    <property type="term" value="F:ATP hydrolysis activity"/>
    <property type="evidence" value="ECO:0007669"/>
    <property type="project" value="InterPro"/>
</dbReference>
<gene>
    <name evidence="4" type="ORF">MM59RIKEN_09930</name>
</gene>
<dbReference type="InterPro" id="IPR003439">
    <property type="entry name" value="ABC_transporter-like_ATP-bd"/>
</dbReference>
<dbReference type="Gene3D" id="3.40.50.300">
    <property type="entry name" value="P-loop containing nucleotide triphosphate hydrolases"/>
    <property type="match status" value="1"/>
</dbReference>
<evidence type="ECO:0000256" key="2">
    <source>
        <dbReference type="ARBA" id="ARBA00022840"/>
    </source>
</evidence>
<accession>A0A810Q6S0</accession>
<dbReference type="GO" id="GO:0005524">
    <property type="term" value="F:ATP binding"/>
    <property type="evidence" value="ECO:0007669"/>
    <property type="project" value="UniProtKB-KW"/>
</dbReference>
<evidence type="ECO:0000259" key="3">
    <source>
        <dbReference type="PROSITE" id="PS50893"/>
    </source>
</evidence>
<dbReference type="PANTHER" id="PTHR43582">
    <property type="entry name" value="LINEARMYCIN RESISTANCE ATP-BINDING PROTEIN LNRL"/>
    <property type="match status" value="1"/>
</dbReference>
<dbReference type="SUPFAM" id="SSF52540">
    <property type="entry name" value="P-loop containing nucleoside triphosphate hydrolases"/>
    <property type="match status" value="1"/>
</dbReference>
<keyword evidence="5" id="KW-1185">Reference proteome</keyword>
<sequence length="312" mass="34132">MEEIIVVEKLNKSYQHKSAVHDLSFTVCQGEIVGLLGPNGAGKSTTINILSTILKPDSGNVSIGGYDLAKDKSKIKKFIGIVPQDLAIYEEISAEKNVAFFASLYGLHGSELKTQTCKALQQVGLYDHRAEKPKTFSGGMKRRLNIACAIAHAPKLIIMDEPTVGIDPQSRNHILEAILTLRDQGSTILYSTHYMEEVEAIADRILILDEGKFIASGTKKELCQRFENQVTYSFTLDRKPDGTTLTLSGLPGILSVSFEEQGLAVTVDITNENLSHIILTILSAGYQIKAMSSKEASLETVFLDLTGKSLRD</sequence>
<dbReference type="InterPro" id="IPR017871">
    <property type="entry name" value="ABC_transporter-like_CS"/>
</dbReference>
<dbReference type="PROSITE" id="PS00211">
    <property type="entry name" value="ABC_TRANSPORTER_1"/>
    <property type="match status" value="1"/>
</dbReference>
<name>A0A810Q6S0_9FIRM</name>